<protein>
    <submittedName>
        <fullName evidence="1">Uncharacterized protein</fullName>
    </submittedName>
</protein>
<proteinExistence type="predicted"/>
<sequence length="78" mass="8923">MLRASRGGKRRKMLEQISTGLDVIVQAQLELQGWVEEQEERSYELSETVGGKIDEEALSFDMEKLVKKLAKQKEASLR</sequence>
<evidence type="ECO:0000313" key="1">
    <source>
        <dbReference type="EMBL" id="ETL79697.1"/>
    </source>
</evidence>
<dbReference type="AlphaFoldDB" id="W2K3L0"/>
<reference evidence="1" key="1">
    <citation type="submission" date="2013-11" db="EMBL/GenBank/DDBJ databases">
        <title>The Genome Sequence of Phytophthora parasitica CHvinca01.</title>
        <authorList>
            <consortium name="The Broad Institute Genomics Platform"/>
            <person name="Russ C."/>
            <person name="Tyler B."/>
            <person name="Panabieres F."/>
            <person name="Shan W."/>
            <person name="Tripathy S."/>
            <person name="Grunwald N."/>
            <person name="Machado M."/>
            <person name="Johnson C.S."/>
            <person name="Arredondo F."/>
            <person name="Hong C."/>
            <person name="Coffey M."/>
            <person name="Young S.K."/>
            <person name="Zeng Q."/>
            <person name="Gargeya S."/>
            <person name="Fitzgerald M."/>
            <person name="Abouelleil A."/>
            <person name="Alvarado L."/>
            <person name="Chapman S.B."/>
            <person name="Gainer-Dewar J."/>
            <person name="Goldberg J."/>
            <person name="Griggs A."/>
            <person name="Gujja S."/>
            <person name="Hansen M."/>
            <person name="Howarth C."/>
            <person name="Imamovic A."/>
            <person name="Ireland A."/>
            <person name="Larimer J."/>
            <person name="McCowan C."/>
            <person name="Murphy C."/>
            <person name="Pearson M."/>
            <person name="Poon T.W."/>
            <person name="Priest M."/>
            <person name="Roberts A."/>
            <person name="Saif S."/>
            <person name="Shea T."/>
            <person name="Sykes S."/>
            <person name="Wortman J."/>
            <person name="Nusbaum C."/>
            <person name="Birren B."/>
        </authorList>
    </citation>
    <scope>NUCLEOTIDE SEQUENCE [LARGE SCALE GENOMIC DNA]</scope>
    <source>
        <strain evidence="1">CHvinca01</strain>
    </source>
</reference>
<gene>
    <name evidence="1" type="ORF">L917_19727</name>
</gene>
<dbReference type="Proteomes" id="UP000054423">
    <property type="component" value="Unassembled WGS sequence"/>
</dbReference>
<accession>W2K3L0</accession>
<dbReference type="OrthoDB" id="128535at2759"/>
<name>W2K3L0_PHYNI</name>
<organism evidence="1">
    <name type="scientific">Phytophthora nicotianae</name>
    <name type="common">Potato buckeye rot agent</name>
    <name type="synonym">Phytophthora parasitica</name>
    <dbReference type="NCBI Taxonomy" id="4792"/>
    <lineage>
        <taxon>Eukaryota</taxon>
        <taxon>Sar</taxon>
        <taxon>Stramenopiles</taxon>
        <taxon>Oomycota</taxon>
        <taxon>Peronosporomycetes</taxon>
        <taxon>Peronosporales</taxon>
        <taxon>Peronosporaceae</taxon>
        <taxon>Phytophthora</taxon>
    </lineage>
</organism>
<dbReference type="EMBL" id="KI682961">
    <property type="protein sequence ID" value="ETL79697.1"/>
    <property type="molecule type" value="Genomic_DNA"/>
</dbReference>
<dbReference type="VEuPathDB" id="FungiDB:PPTG_16859"/>